<dbReference type="KEGG" id="tle:Tlet_1544"/>
<dbReference type="STRING" id="416591.Tlet_1544"/>
<keyword evidence="3" id="KW-1185">Reference proteome</keyword>
<dbReference type="PANTHER" id="PTHR43190:SF3">
    <property type="entry name" value="N-ACETYL-D-GLUCOSAMINE KINASE"/>
    <property type="match status" value="1"/>
</dbReference>
<evidence type="ECO:0000313" key="3">
    <source>
        <dbReference type="Proteomes" id="UP000002016"/>
    </source>
</evidence>
<dbReference type="InterPro" id="IPR052519">
    <property type="entry name" value="Euk-type_GlcNAc_Kinase"/>
</dbReference>
<reference evidence="2 3" key="1">
    <citation type="submission" date="2007-08" db="EMBL/GenBank/DDBJ databases">
        <title>Complete sequence of Thermotoga lettingae TMO.</title>
        <authorList>
            <consortium name="US DOE Joint Genome Institute"/>
            <person name="Copeland A."/>
            <person name="Lucas S."/>
            <person name="Lapidus A."/>
            <person name="Barry K."/>
            <person name="Glavina del Rio T."/>
            <person name="Dalin E."/>
            <person name="Tice H."/>
            <person name="Pitluck S."/>
            <person name="Foster B."/>
            <person name="Bruce D."/>
            <person name="Schmutz J."/>
            <person name="Larimer F."/>
            <person name="Land M."/>
            <person name="Hauser L."/>
            <person name="Kyrpides N."/>
            <person name="Mikhailova N."/>
            <person name="Nelson K."/>
            <person name="Gogarten J.P."/>
            <person name="Noll K."/>
            <person name="Richardson P."/>
        </authorList>
    </citation>
    <scope>NUCLEOTIDE SEQUENCE [LARGE SCALE GENOMIC DNA]</scope>
    <source>
        <strain evidence="3">ATCC BAA-301 / DSM 14385 / NBRC 107922 / TMO</strain>
    </source>
</reference>
<dbReference type="SUPFAM" id="SSF53067">
    <property type="entry name" value="Actin-like ATPase domain"/>
    <property type="match status" value="2"/>
</dbReference>
<evidence type="ECO:0000313" key="2">
    <source>
        <dbReference type="EMBL" id="ABV34100.1"/>
    </source>
</evidence>
<dbReference type="eggNOG" id="COG2971">
    <property type="taxonomic scope" value="Bacteria"/>
</dbReference>
<dbReference type="EMBL" id="CP000812">
    <property type="protein sequence ID" value="ABV34100.1"/>
    <property type="molecule type" value="Genomic_DNA"/>
</dbReference>
<protein>
    <submittedName>
        <fullName evidence="2">ATPase BadF/BadG/BcrA/BcrD type</fullName>
    </submittedName>
</protein>
<organism evidence="2 3">
    <name type="scientific">Pseudothermotoga lettingae (strain ATCC BAA-301 / DSM 14385 / NBRC 107922 / TMO)</name>
    <name type="common">Thermotoga lettingae</name>
    <dbReference type="NCBI Taxonomy" id="416591"/>
    <lineage>
        <taxon>Bacteria</taxon>
        <taxon>Thermotogati</taxon>
        <taxon>Thermotogota</taxon>
        <taxon>Thermotogae</taxon>
        <taxon>Thermotogales</taxon>
        <taxon>Thermotogaceae</taxon>
        <taxon>Pseudothermotoga</taxon>
    </lineage>
</organism>
<dbReference type="Proteomes" id="UP000002016">
    <property type="component" value="Chromosome"/>
</dbReference>
<name>A8F7G6_PSELT</name>
<dbReference type="InterPro" id="IPR002731">
    <property type="entry name" value="ATPase_BadF"/>
</dbReference>
<dbReference type="HOGENOM" id="CLU_016274_1_1_0"/>
<reference evidence="2 3" key="2">
    <citation type="journal article" date="2009" name="Proc. Natl. Acad. Sci. U.S.A.">
        <title>On the chimeric nature, thermophilic origin, and phylogenetic placement of the Thermotogales.</title>
        <authorList>
            <person name="Zhaxybayeva O."/>
            <person name="Swithers K.S."/>
            <person name="Lapierre P."/>
            <person name="Fournier G.P."/>
            <person name="Bickhart D.M."/>
            <person name="DeBoy R.T."/>
            <person name="Nelson K.E."/>
            <person name="Nesbo C.L."/>
            <person name="Doolittle W.F."/>
            <person name="Gogarten J.P."/>
            <person name="Noll K.M."/>
        </authorList>
    </citation>
    <scope>NUCLEOTIDE SEQUENCE [LARGE SCALE GENOMIC DNA]</scope>
    <source>
        <strain evidence="3">ATCC BAA-301 / DSM 14385 / NBRC 107922 / TMO</strain>
    </source>
</reference>
<dbReference type="CDD" id="cd24007">
    <property type="entry name" value="ASKHA_NBD_eukNAGK-like"/>
    <property type="match status" value="1"/>
</dbReference>
<dbReference type="InterPro" id="IPR043129">
    <property type="entry name" value="ATPase_NBD"/>
</dbReference>
<evidence type="ECO:0000259" key="1">
    <source>
        <dbReference type="Pfam" id="PF01869"/>
    </source>
</evidence>
<dbReference type="PANTHER" id="PTHR43190">
    <property type="entry name" value="N-ACETYL-D-GLUCOSAMINE KINASE"/>
    <property type="match status" value="1"/>
</dbReference>
<proteinExistence type="predicted"/>
<dbReference type="OrthoDB" id="9772633at2"/>
<feature type="domain" description="ATPase BadF/BadG/BcrA/BcrD type" evidence="1">
    <location>
        <begin position="4"/>
        <end position="290"/>
    </location>
</feature>
<dbReference type="RefSeq" id="WP_012003576.1">
    <property type="nucleotide sequence ID" value="NC_009828.1"/>
</dbReference>
<dbReference type="Gene3D" id="3.30.420.40">
    <property type="match status" value="2"/>
</dbReference>
<dbReference type="AlphaFoldDB" id="A8F7G6"/>
<gene>
    <name evidence="2" type="ordered locus">Tlet_1544</name>
</gene>
<accession>A8F7G6</accession>
<dbReference type="Pfam" id="PF01869">
    <property type="entry name" value="BcrAD_BadFG"/>
    <property type="match status" value="1"/>
</dbReference>
<sequence length="315" mass="34702">MRFLGIDAGGTKTRLALCDENGIIISSVSGGPGNHLDIGIEKLKETILECLKAMGQDPVEIDAGVLGLSGAGFSKKSCDRLCELMKSVISARKLMVVNDCLIALMGALGHNKKSGAIIVAGTGSMIIGTDENGNIFRTGGWGHVVGDTWGAYGIAFEAVKEVMRYWENRGEFTNLVHHVERVLNFHCVDDVLRYFYVDRHPKSHFASFAPFVLKCARENDHVARMIIQRSIKELINAIKPVLKSIHSDFLSYTGGLFEEPYFFNLVQESVKKNFGISLQEPYLPPVGGALVMAIKLISSVKNEVVQNLRDQFRNN</sequence>